<dbReference type="Proteomes" id="UP001495147">
    <property type="component" value="Unassembled WGS sequence"/>
</dbReference>
<dbReference type="Pfam" id="PF00497">
    <property type="entry name" value="SBP_bac_3"/>
    <property type="match status" value="1"/>
</dbReference>
<feature type="domain" description="Solute-binding protein family 3/N-terminal" evidence="3">
    <location>
        <begin position="48"/>
        <end position="279"/>
    </location>
</feature>
<feature type="signal peptide" evidence="2">
    <location>
        <begin position="1"/>
        <end position="19"/>
    </location>
</feature>
<accession>A0ABV0G537</accession>
<name>A0ABV0G537_9BURK</name>
<dbReference type="RefSeq" id="WP_347705659.1">
    <property type="nucleotide sequence ID" value="NZ_JBDPZD010000004.1"/>
</dbReference>
<sequence length="291" mass="31443">MLRRLLPLLLAWLALPAGAEPALPPLAAPDPSAPLYAKLPPEIRRAGVLRFVGDSHPPYRIVNDQRQIADGIEPDLARRIERLIGVPIKHHVVNSLSATMAGLEAGRYDLALGPGVATLERQKRFDGVSWLTTRPAFVFPLDRAARYSQPLDLCGKKISYVAGSVSERVTNRLNERCIAEGRPPAQHVALVDTNMTLVATQAGRASVAAMTLSAALHAVHINPDRFGMYSDASGSLGRDLLSLFVPKRSGLAPVIHEAMTTLMQSGQYAEVMERWGVSAVAITQSQINAAK</sequence>
<feature type="chain" id="PRO_5045885385" evidence="2">
    <location>
        <begin position="20"/>
        <end position="291"/>
    </location>
</feature>
<evidence type="ECO:0000256" key="2">
    <source>
        <dbReference type="SAM" id="SignalP"/>
    </source>
</evidence>
<evidence type="ECO:0000259" key="3">
    <source>
        <dbReference type="SMART" id="SM00062"/>
    </source>
</evidence>
<dbReference type="SUPFAM" id="SSF53850">
    <property type="entry name" value="Periplasmic binding protein-like II"/>
    <property type="match status" value="1"/>
</dbReference>
<evidence type="ECO:0000313" key="5">
    <source>
        <dbReference type="Proteomes" id="UP001495147"/>
    </source>
</evidence>
<dbReference type="Gene3D" id="3.40.190.10">
    <property type="entry name" value="Periplasmic binding protein-like II"/>
    <property type="match status" value="2"/>
</dbReference>
<dbReference type="SMART" id="SM00062">
    <property type="entry name" value="PBPb"/>
    <property type="match status" value="1"/>
</dbReference>
<reference evidence="4 5" key="1">
    <citation type="submission" date="2024-05" db="EMBL/GenBank/DDBJ databases">
        <title>Roseateles sp. DJS-2-20 16S ribosomal RNA gene Genome sequencing and assembly.</title>
        <authorList>
            <person name="Woo H."/>
        </authorList>
    </citation>
    <scope>NUCLEOTIDE SEQUENCE [LARGE SCALE GENOMIC DNA]</scope>
    <source>
        <strain evidence="4 5">DJS-2-20</strain>
    </source>
</reference>
<organism evidence="4 5">
    <name type="scientific">Roseateles paludis</name>
    <dbReference type="NCBI Taxonomy" id="3145238"/>
    <lineage>
        <taxon>Bacteria</taxon>
        <taxon>Pseudomonadati</taxon>
        <taxon>Pseudomonadota</taxon>
        <taxon>Betaproteobacteria</taxon>
        <taxon>Burkholderiales</taxon>
        <taxon>Sphaerotilaceae</taxon>
        <taxon>Roseateles</taxon>
    </lineage>
</organism>
<keyword evidence="5" id="KW-1185">Reference proteome</keyword>
<evidence type="ECO:0000256" key="1">
    <source>
        <dbReference type="ARBA" id="ARBA00022729"/>
    </source>
</evidence>
<keyword evidence="1 2" id="KW-0732">Signal</keyword>
<comment type="caution">
    <text evidence="4">The sequence shown here is derived from an EMBL/GenBank/DDBJ whole genome shotgun (WGS) entry which is preliminary data.</text>
</comment>
<gene>
    <name evidence="4" type="ORF">ABDJ85_15325</name>
</gene>
<proteinExistence type="predicted"/>
<protein>
    <submittedName>
        <fullName evidence="4">Transporter substrate-binding domain-containing protein</fullName>
    </submittedName>
</protein>
<dbReference type="PANTHER" id="PTHR35936:SF17">
    <property type="entry name" value="ARGININE-BINDING EXTRACELLULAR PROTEIN ARTP"/>
    <property type="match status" value="1"/>
</dbReference>
<dbReference type="InterPro" id="IPR001638">
    <property type="entry name" value="Solute-binding_3/MltF_N"/>
</dbReference>
<dbReference type="PANTHER" id="PTHR35936">
    <property type="entry name" value="MEMBRANE-BOUND LYTIC MUREIN TRANSGLYCOSYLASE F"/>
    <property type="match status" value="1"/>
</dbReference>
<evidence type="ECO:0000313" key="4">
    <source>
        <dbReference type="EMBL" id="MEO3692849.1"/>
    </source>
</evidence>
<dbReference type="EMBL" id="JBDPZD010000004">
    <property type="protein sequence ID" value="MEO3692849.1"/>
    <property type="molecule type" value="Genomic_DNA"/>
</dbReference>